<dbReference type="InterPro" id="IPR050204">
    <property type="entry name" value="AraC_XylS_family_regulators"/>
</dbReference>
<keyword evidence="1" id="KW-0805">Transcription regulation</keyword>
<dbReference type="Proteomes" id="UP000004263">
    <property type="component" value="Unassembled WGS sequence"/>
</dbReference>
<dbReference type="Pfam" id="PF14525">
    <property type="entry name" value="AraC_binding_2"/>
    <property type="match status" value="1"/>
</dbReference>
<reference evidence="5 6" key="1">
    <citation type="submission" date="2006-03" db="EMBL/GenBank/DDBJ databases">
        <authorList>
            <person name="Pinhassi J."/>
            <person name="Pedros-Alio C."/>
            <person name="Ferriera S."/>
            <person name="Johnson J."/>
            <person name="Kravitz S."/>
            <person name="Halpern A."/>
            <person name="Remington K."/>
            <person name="Beeson K."/>
            <person name="Tran B."/>
            <person name="Rogers Y.-H."/>
            <person name="Friedman R."/>
            <person name="Venter J.C."/>
        </authorList>
    </citation>
    <scope>NUCLEOTIDE SEQUENCE [LARGE SCALE GENOMIC DNA]</scope>
    <source>
        <strain evidence="5 6">RED65</strain>
    </source>
</reference>
<name>Q1MZH6_9GAMM</name>
<organism evidence="5 6">
    <name type="scientific">Bermanella marisrubri</name>
    <dbReference type="NCBI Taxonomy" id="207949"/>
    <lineage>
        <taxon>Bacteria</taxon>
        <taxon>Pseudomonadati</taxon>
        <taxon>Pseudomonadota</taxon>
        <taxon>Gammaproteobacteria</taxon>
        <taxon>Oceanospirillales</taxon>
        <taxon>Oceanospirillaceae</taxon>
        <taxon>Bermanella</taxon>
    </lineage>
</organism>
<accession>Q1MZH6</accession>
<dbReference type="GO" id="GO:0043565">
    <property type="term" value="F:sequence-specific DNA binding"/>
    <property type="evidence" value="ECO:0007669"/>
    <property type="project" value="InterPro"/>
</dbReference>
<dbReference type="InterPro" id="IPR018060">
    <property type="entry name" value="HTH_AraC"/>
</dbReference>
<dbReference type="RefSeq" id="WP_007016654.1">
    <property type="nucleotide sequence ID" value="NZ_AAQH01000018.1"/>
</dbReference>
<dbReference type="InterPro" id="IPR035418">
    <property type="entry name" value="AraC-bd_2"/>
</dbReference>
<dbReference type="PROSITE" id="PS01124">
    <property type="entry name" value="HTH_ARAC_FAMILY_2"/>
    <property type="match status" value="1"/>
</dbReference>
<evidence type="ECO:0000259" key="4">
    <source>
        <dbReference type="PROSITE" id="PS01124"/>
    </source>
</evidence>
<sequence>MMLPTQEAYPMALFSHHLGKDVDLLRKAIDDYIVNVDVTSLDTQVSLDGYLADISSEDMQVSYVRFGMNVNVACFHDDVYCLVVPLAGEARIQIPLWQRPLDKQKAFFLPPHVTLDMNYSADCGHVVLRFPTSDFYQQVFAPVLDAGALLSDQQVRNVVHAVHYFVNACTFLKDMASIDALTNELKQDIVDAIHNESFVLENRTLVHNEKLKSAVDFIIHHPEWDYKIEELVAVTNVPIRTLYWSFKHYLGITPYRFFVVNRLKRVRLDILKHGKRMTITQIALAHGFVHLSRFSNQYKGLFGELPIETQNKYFKYSALA</sequence>
<evidence type="ECO:0000313" key="5">
    <source>
        <dbReference type="EMBL" id="EAT11435.1"/>
    </source>
</evidence>
<dbReference type="SUPFAM" id="SSF46689">
    <property type="entry name" value="Homeodomain-like"/>
    <property type="match status" value="1"/>
</dbReference>
<dbReference type="HOGENOM" id="CLU_047930_0_0_6"/>
<dbReference type="PANTHER" id="PTHR46796">
    <property type="entry name" value="HTH-TYPE TRANSCRIPTIONAL ACTIVATOR RHAS-RELATED"/>
    <property type="match status" value="1"/>
</dbReference>
<dbReference type="Gene3D" id="1.10.10.60">
    <property type="entry name" value="Homeodomain-like"/>
    <property type="match status" value="1"/>
</dbReference>
<evidence type="ECO:0000256" key="3">
    <source>
        <dbReference type="ARBA" id="ARBA00023163"/>
    </source>
</evidence>
<keyword evidence="2" id="KW-0238">DNA-binding</keyword>
<evidence type="ECO:0000256" key="1">
    <source>
        <dbReference type="ARBA" id="ARBA00023015"/>
    </source>
</evidence>
<dbReference type="GO" id="GO:0003700">
    <property type="term" value="F:DNA-binding transcription factor activity"/>
    <property type="evidence" value="ECO:0007669"/>
    <property type="project" value="InterPro"/>
</dbReference>
<dbReference type="OrthoDB" id="6003540at2"/>
<feature type="domain" description="HTH araC/xylS-type" evidence="4">
    <location>
        <begin position="212"/>
        <end position="312"/>
    </location>
</feature>
<gene>
    <name evidence="5" type="ORF">RED65_05947</name>
</gene>
<evidence type="ECO:0000313" key="6">
    <source>
        <dbReference type="Proteomes" id="UP000004263"/>
    </source>
</evidence>
<dbReference type="EMBL" id="AAQH01000018">
    <property type="protein sequence ID" value="EAT11435.1"/>
    <property type="molecule type" value="Genomic_DNA"/>
</dbReference>
<keyword evidence="6" id="KW-1185">Reference proteome</keyword>
<dbReference type="SMART" id="SM00342">
    <property type="entry name" value="HTH_ARAC"/>
    <property type="match status" value="1"/>
</dbReference>
<evidence type="ECO:0000256" key="2">
    <source>
        <dbReference type="ARBA" id="ARBA00023125"/>
    </source>
</evidence>
<comment type="caution">
    <text evidence="5">The sequence shown here is derived from an EMBL/GenBank/DDBJ whole genome shotgun (WGS) entry which is preliminary data.</text>
</comment>
<keyword evidence="3" id="KW-0804">Transcription</keyword>
<proteinExistence type="predicted"/>
<dbReference type="PANTHER" id="PTHR46796:SF6">
    <property type="entry name" value="ARAC SUBFAMILY"/>
    <property type="match status" value="1"/>
</dbReference>
<dbReference type="InterPro" id="IPR009057">
    <property type="entry name" value="Homeodomain-like_sf"/>
</dbReference>
<protein>
    <submittedName>
        <fullName evidence="5">Putative transcriptional regulator</fullName>
    </submittedName>
</protein>
<dbReference type="AlphaFoldDB" id="Q1MZH6"/>
<dbReference type="Pfam" id="PF12833">
    <property type="entry name" value="HTH_18"/>
    <property type="match status" value="1"/>
</dbReference>
<dbReference type="STRING" id="207949.RED65_05947"/>